<comment type="caution">
    <text evidence="5">The sequence shown here is derived from an EMBL/GenBank/DDBJ whole genome shotgun (WGS) entry which is preliminary data.</text>
</comment>
<evidence type="ECO:0000256" key="1">
    <source>
        <dbReference type="ARBA" id="ARBA00022729"/>
    </source>
</evidence>
<dbReference type="EMBL" id="JADKGY010000001">
    <property type="protein sequence ID" value="MBK9981776.1"/>
    <property type="molecule type" value="Genomic_DNA"/>
</dbReference>
<dbReference type="InterPro" id="IPR029052">
    <property type="entry name" value="Metallo-depent_PP-like"/>
</dbReference>
<sequence length="953" mass="105400">MNLLFRSGTRMLIVLFIQHFFTPTNAQTILVQPYLQNATPTSIVIMWETNVNTASTVQYGTTPSLGSSTSGTTITTLGNTVLHTVNLTGLTPATRYYYKAITGAWESSIYDFVAEPLRNSETNFNIVLMSDMQKDGSNPNIFSNLINTSLLPYIASHYGTPLSDHLQMAILPGDIVDNGPVYLQWKNDFFNPGEALWRSVPCYPAIGNHEQNSPNYFNYFNLPLNGTSGYLEHWYSHDYSNVRVLTMDSNNPYNIQAQLNWLDSMLNVSCSDTLIDFVFAQMHHPFKSELWVPGESDYSGEIVHRLETFSTTCNKPTIHFFGHTHAYSRGESRDHKHLWVNVATSGGNIDYWGEFQNRDYDEFIVSQDQYGFVMVEVTAGANPKFVLKRLSFGDEFNPGGSTETDMLSIRLNNVAPLSPYTLFPRAIDVVSPLCLTLKADAYTDPDGDEHGASQWQISTDSMNFANPIFDSWKQYADWYNEVNLQANDDLTDEEVTNLPFGASLWWRVRYRDKSLEWSQWSTSTKFHTRPLTVLTGNLVSNPGAETGINGWTATTGVIESLGALECNGINPYIGQKYFAVGALCVENAFASAYQDISVVNQSALIDAGQVMVHYGAHLADWANTDEPSFAMQFLNASAQLISGTDTTRYINATWTLKEKTIIVPSGTRFIRFIVMGTRYQGTDNDSYIDDLFLELLSGDFSCSPYAPPGPANGRIYVDADAVAYPDGESWLTAFRTLGDALLVSNVNPQIHEIWIADGTYKVTSTSMRDTSFDVKRAIRIYGGFAGNETSITQRDIINHPTTLSGEIGNPGLVSDNTYNVVHVINAIDTVLIDGLSICCGYADVAGHDTGGGLYISSSNRKPVKLHDCKLLDNHALFGSSIFNESELILDHCSVTNQPITGVAGGSILNTGIKTILTLNMSTILQYCTTCPKAIENVNGGNVKVLNAVSVEKE</sequence>
<gene>
    <name evidence="5" type="ORF">IPP15_05025</name>
</gene>
<dbReference type="Gene3D" id="2.60.40.380">
    <property type="entry name" value="Purple acid phosphatase-like, N-terminal"/>
    <property type="match status" value="1"/>
</dbReference>
<feature type="domain" description="Purple acid phosphatase N-terminal" evidence="4">
    <location>
        <begin position="35"/>
        <end position="111"/>
    </location>
</feature>
<keyword evidence="1 2" id="KW-0732">Signal</keyword>
<feature type="domain" description="Calcineurin-like phosphoesterase" evidence="3">
    <location>
        <begin position="167"/>
        <end position="327"/>
    </location>
</feature>
<dbReference type="SUPFAM" id="SSF49363">
    <property type="entry name" value="Purple acid phosphatase, N-terminal domain"/>
    <property type="match status" value="1"/>
</dbReference>
<evidence type="ECO:0000313" key="5">
    <source>
        <dbReference type="EMBL" id="MBK9981776.1"/>
    </source>
</evidence>
<evidence type="ECO:0000259" key="4">
    <source>
        <dbReference type="Pfam" id="PF16656"/>
    </source>
</evidence>
<dbReference type="InterPro" id="IPR013783">
    <property type="entry name" value="Ig-like_fold"/>
</dbReference>
<dbReference type="Pfam" id="PF16656">
    <property type="entry name" value="Pur_ac_phosph_N"/>
    <property type="match status" value="1"/>
</dbReference>
<dbReference type="InterPro" id="IPR008963">
    <property type="entry name" value="Purple_acid_Pase-like_N"/>
</dbReference>
<protein>
    <submittedName>
        <fullName evidence="5">Metallophosphoesterase</fullName>
    </submittedName>
</protein>
<evidence type="ECO:0000259" key="3">
    <source>
        <dbReference type="Pfam" id="PF00149"/>
    </source>
</evidence>
<dbReference type="Gene3D" id="3.60.21.10">
    <property type="match status" value="1"/>
</dbReference>
<dbReference type="PANTHER" id="PTHR22953:SF153">
    <property type="entry name" value="PURPLE ACID PHOSPHATASE"/>
    <property type="match status" value="1"/>
</dbReference>
<dbReference type="InterPro" id="IPR015914">
    <property type="entry name" value="PAPs_N"/>
</dbReference>
<dbReference type="SUPFAM" id="SSF51126">
    <property type="entry name" value="Pectin lyase-like"/>
    <property type="match status" value="1"/>
</dbReference>
<dbReference type="SUPFAM" id="SSF56300">
    <property type="entry name" value="Metallo-dependent phosphatases"/>
    <property type="match status" value="1"/>
</dbReference>
<feature type="chain" id="PRO_5038495481" evidence="2">
    <location>
        <begin position="27"/>
        <end position="953"/>
    </location>
</feature>
<proteinExistence type="predicted"/>
<dbReference type="Gene3D" id="2.60.40.10">
    <property type="entry name" value="Immunoglobulins"/>
    <property type="match status" value="1"/>
</dbReference>
<dbReference type="InterPro" id="IPR011050">
    <property type="entry name" value="Pectin_lyase_fold/virulence"/>
</dbReference>
<dbReference type="PANTHER" id="PTHR22953">
    <property type="entry name" value="ACID PHOSPHATASE RELATED"/>
    <property type="match status" value="1"/>
</dbReference>
<dbReference type="AlphaFoldDB" id="A0A9D7XP91"/>
<dbReference type="Proteomes" id="UP000808337">
    <property type="component" value="Unassembled WGS sequence"/>
</dbReference>
<dbReference type="GO" id="GO:0003993">
    <property type="term" value="F:acid phosphatase activity"/>
    <property type="evidence" value="ECO:0007669"/>
    <property type="project" value="InterPro"/>
</dbReference>
<evidence type="ECO:0000313" key="6">
    <source>
        <dbReference type="Proteomes" id="UP000808337"/>
    </source>
</evidence>
<accession>A0A9D7XP91</accession>
<name>A0A9D7XP91_9BACT</name>
<feature type="signal peptide" evidence="2">
    <location>
        <begin position="1"/>
        <end position="26"/>
    </location>
</feature>
<dbReference type="InterPro" id="IPR004843">
    <property type="entry name" value="Calcineurin-like_PHP"/>
</dbReference>
<evidence type="ECO:0000256" key="2">
    <source>
        <dbReference type="SAM" id="SignalP"/>
    </source>
</evidence>
<dbReference type="GO" id="GO:0046872">
    <property type="term" value="F:metal ion binding"/>
    <property type="evidence" value="ECO:0007669"/>
    <property type="project" value="InterPro"/>
</dbReference>
<dbReference type="Gene3D" id="2.60.120.260">
    <property type="entry name" value="Galactose-binding domain-like"/>
    <property type="match status" value="1"/>
</dbReference>
<dbReference type="InterPro" id="IPR039331">
    <property type="entry name" value="PAPs-like"/>
</dbReference>
<reference evidence="5 6" key="1">
    <citation type="submission" date="2020-10" db="EMBL/GenBank/DDBJ databases">
        <title>Connecting structure to function with the recovery of over 1000 high-quality activated sludge metagenome-assembled genomes encoding full-length rRNA genes using long-read sequencing.</title>
        <authorList>
            <person name="Singleton C.M."/>
            <person name="Petriglieri F."/>
            <person name="Kristensen J.M."/>
            <person name="Kirkegaard R.H."/>
            <person name="Michaelsen T.Y."/>
            <person name="Andersen M.H."/>
            <person name="Karst S.M."/>
            <person name="Dueholm M.S."/>
            <person name="Nielsen P.H."/>
            <person name="Albertsen M."/>
        </authorList>
    </citation>
    <scope>NUCLEOTIDE SEQUENCE [LARGE SCALE GENOMIC DNA]</scope>
    <source>
        <strain evidence="5">Ribe_18-Q3-R11-54_MAXAC.273</strain>
    </source>
</reference>
<organism evidence="5 6">
    <name type="scientific">Candidatus Opimibacter skivensis</name>
    <dbReference type="NCBI Taxonomy" id="2982028"/>
    <lineage>
        <taxon>Bacteria</taxon>
        <taxon>Pseudomonadati</taxon>
        <taxon>Bacteroidota</taxon>
        <taxon>Saprospiria</taxon>
        <taxon>Saprospirales</taxon>
        <taxon>Saprospiraceae</taxon>
        <taxon>Candidatus Opimibacter</taxon>
    </lineage>
</organism>
<dbReference type="Pfam" id="PF00149">
    <property type="entry name" value="Metallophos"/>
    <property type="match status" value="1"/>
</dbReference>